<protein>
    <submittedName>
        <fullName evidence="1">Uncharacterized protein</fullName>
    </submittedName>
</protein>
<organism evidence="1 2">
    <name type="scientific">Salix udensis</name>
    <dbReference type="NCBI Taxonomy" id="889485"/>
    <lineage>
        <taxon>Eukaryota</taxon>
        <taxon>Viridiplantae</taxon>
        <taxon>Streptophyta</taxon>
        <taxon>Embryophyta</taxon>
        <taxon>Tracheophyta</taxon>
        <taxon>Spermatophyta</taxon>
        <taxon>Magnoliopsida</taxon>
        <taxon>eudicotyledons</taxon>
        <taxon>Gunneridae</taxon>
        <taxon>Pentapetalae</taxon>
        <taxon>rosids</taxon>
        <taxon>fabids</taxon>
        <taxon>Malpighiales</taxon>
        <taxon>Salicaceae</taxon>
        <taxon>Saliceae</taxon>
        <taxon>Salix</taxon>
    </lineage>
</organism>
<evidence type="ECO:0000313" key="1">
    <source>
        <dbReference type="EMBL" id="KAJ6423833.1"/>
    </source>
</evidence>
<dbReference type="Proteomes" id="UP001162972">
    <property type="component" value="Chromosome 16"/>
</dbReference>
<keyword evidence="2" id="KW-1185">Reference proteome</keyword>
<evidence type="ECO:0000313" key="2">
    <source>
        <dbReference type="Proteomes" id="UP001162972"/>
    </source>
</evidence>
<dbReference type="EMBL" id="JAPFFJ010000006">
    <property type="protein sequence ID" value="KAJ6423833.1"/>
    <property type="molecule type" value="Genomic_DNA"/>
</dbReference>
<comment type="caution">
    <text evidence="1">The sequence shown here is derived from an EMBL/GenBank/DDBJ whole genome shotgun (WGS) entry which is preliminary data.</text>
</comment>
<sequence length="33" mass="3831">MCPSIQFQGRAFPGVHLMLLQFPENWILTLLTK</sequence>
<gene>
    <name evidence="1" type="ORF">OIU84_024746</name>
</gene>
<reference evidence="1 2" key="1">
    <citation type="journal article" date="2023" name="Int. J. Mol. Sci.">
        <title>De Novo Assembly and Annotation of 11 Diverse Shrub Willow (Salix) Genomes Reveals Novel Gene Organization in Sex-Linked Regions.</title>
        <authorList>
            <person name="Hyden B."/>
            <person name="Feng K."/>
            <person name="Yates T.B."/>
            <person name="Jawdy S."/>
            <person name="Cereghino C."/>
            <person name="Smart L.B."/>
            <person name="Muchero W."/>
        </authorList>
    </citation>
    <scope>NUCLEOTIDE SEQUENCE [LARGE SCALE GENOMIC DNA]</scope>
    <source>
        <tissue evidence="1">Shoot tip</tissue>
    </source>
</reference>
<dbReference type="AlphaFoldDB" id="A0AAD6KI42"/>
<proteinExistence type="predicted"/>
<name>A0AAD6KI42_9ROSI</name>
<accession>A0AAD6KI42</accession>